<protein>
    <submittedName>
        <fullName evidence="1">Uncharacterized protein</fullName>
    </submittedName>
</protein>
<evidence type="ECO:0000313" key="1">
    <source>
        <dbReference type="EMBL" id="MEJ8568857.1"/>
    </source>
</evidence>
<accession>A0AAW9R853</accession>
<organism evidence="1 2">
    <name type="scientific">Elongatibacter sediminis</name>
    <dbReference type="NCBI Taxonomy" id="3119006"/>
    <lineage>
        <taxon>Bacteria</taxon>
        <taxon>Pseudomonadati</taxon>
        <taxon>Pseudomonadota</taxon>
        <taxon>Gammaproteobacteria</taxon>
        <taxon>Chromatiales</taxon>
        <taxon>Wenzhouxiangellaceae</taxon>
        <taxon>Elongatibacter</taxon>
    </lineage>
</organism>
<dbReference type="AlphaFoldDB" id="A0AAW9R853"/>
<dbReference type="Proteomes" id="UP001359886">
    <property type="component" value="Unassembled WGS sequence"/>
</dbReference>
<evidence type="ECO:0000313" key="2">
    <source>
        <dbReference type="Proteomes" id="UP001359886"/>
    </source>
</evidence>
<gene>
    <name evidence="1" type="ORF">V3330_14580</name>
</gene>
<comment type="caution">
    <text evidence="1">The sequence shown here is derived from an EMBL/GenBank/DDBJ whole genome shotgun (WGS) entry which is preliminary data.</text>
</comment>
<dbReference type="RefSeq" id="WP_354696180.1">
    <property type="nucleotide sequence ID" value="NZ_JAZHOG010000010.1"/>
</dbReference>
<keyword evidence="2" id="KW-1185">Reference proteome</keyword>
<name>A0AAW9R853_9GAMM</name>
<dbReference type="EMBL" id="JAZHOG010000010">
    <property type="protein sequence ID" value="MEJ8568857.1"/>
    <property type="molecule type" value="Genomic_DNA"/>
</dbReference>
<reference evidence="1 2" key="1">
    <citation type="submission" date="2024-02" db="EMBL/GenBank/DDBJ databases">
        <title>A novel Wenzhouxiangellaceae bacterium, isolated from coastal sediments.</title>
        <authorList>
            <person name="Du Z.-J."/>
            <person name="Ye Y.-Q."/>
            <person name="Zhang X.-Y."/>
        </authorList>
    </citation>
    <scope>NUCLEOTIDE SEQUENCE [LARGE SCALE GENOMIC DNA]</scope>
    <source>
        <strain evidence="1 2">CH-27</strain>
    </source>
</reference>
<sequence length="114" mass="13426">MWGENHSRIAEASHAYSRAFSLSVPTSMKKAQFKKREFTIEEKIPARHRAMMGLLVNIGYAKDKYQGMWAKLLKESGINDIDLKRLLDLSIPKEYSKRGFVRNRLQNRDWSKYF</sequence>
<proteinExistence type="predicted"/>